<sequence length="239" mass="24908">ERGARIVPSENAQAQIGLCALLNRPCYFTTSNTAKASDVTDAAATETTDAAGAATTAASDENPTDAVTSMDPEETSMSSEGGCIVMTLPNVIGIGECLGDDLNMCMDGNSALNGLPKLLNCTLIGVFDNLTILNALLTIKDIIIIVIEKILGTNLSILTNGLLSMTPSSMNIEDSACQGAIEIGIPNSLGKCLDKTLMFCEDGKTVDISIIESLVKAVACLLTDLLTTNPGDLMQRIVC</sequence>
<accession>G3MJQ0</accession>
<evidence type="ECO:0000313" key="2">
    <source>
        <dbReference type="EMBL" id="AEO33718.1"/>
    </source>
</evidence>
<dbReference type="EMBL" id="JO842101">
    <property type="protein sequence ID" value="AEO33718.1"/>
    <property type="molecule type" value="mRNA"/>
</dbReference>
<feature type="compositionally biased region" description="Low complexity" evidence="1">
    <location>
        <begin position="50"/>
        <end position="61"/>
    </location>
</feature>
<dbReference type="AlphaFoldDB" id="G3MJQ0"/>
<protein>
    <submittedName>
        <fullName evidence="2">Uncharacterized protein</fullName>
    </submittedName>
</protein>
<proteinExistence type="evidence at transcript level"/>
<name>G3MJQ0_AMBMU</name>
<feature type="non-terminal residue" evidence="2">
    <location>
        <position position="239"/>
    </location>
</feature>
<reference evidence="2" key="1">
    <citation type="journal article" date="2011" name="PLoS ONE">
        <title>A deep insight into the sialotranscriptome of the gulf coast tick, Amblyomma maculatum.</title>
        <authorList>
            <person name="Karim S."/>
            <person name="Singh P."/>
            <person name="Ribeiro J.M."/>
        </authorList>
    </citation>
    <scope>NUCLEOTIDE SEQUENCE</scope>
    <source>
        <tissue evidence="2">Salivary gland</tissue>
    </source>
</reference>
<organism evidence="2">
    <name type="scientific">Amblyomma maculatum</name>
    <name type="common">Gulf Coast tick</name>
    <dbReference type="NCBI Taxonomy" id="34609"/>
    <lineage>
        <taxon>Eukaryota</taxon>
        <taxon>Metazoa</taxon>
        <taxon>Ecdysozoa</taxon>
        <taxon>Arthropoda</taxon>
        <taxon>Chelicerata</taxon>
        <taxon>Arachnida</taxon>
        <taxon>Acari</taxon>
        <taxon>Parasitiformes</taxon>
        <taxon>Ixodida</taxon>
        <taxon>Ixodoidea</taxon>
        <taxon>Ixodidae</taxon>
        <taxon>Amblyomminae</taxon>
        <taxon>Amblyomma</taxon>
    </lineage>
</organism>
<evidence type="ECO:0000256" key="1">
    <source>
        <dbReference type="SAM" id="MobiDB-lite"/>
    </source>
</evidence>
<feature type="non-terminal residue" evidence="2">
    <location>
        <position position="1"/>
    </location>
</feature>
<feature type="region of interest" description="Disordered" evidence="1">
    <location>
        <begin position="50"/>
        <end position="79"/>
    </location>
</feature>